<dbReference type="PRINTS" id="PR00081">
    <property type="entry name" value="GDHRDH"/>
</dbReference>
<dbReference type="KEGG" id="mcha:111022892"/>
<evidence type="ECO:0000313" key="5">
    <source>
        <dbReference type="Proteomes" id="UP000504603"/>
    </source>
</evidence>
<gene>
    <name evidence="6" type="primary">LOC111022892</name>
</gene>
<dbReference type="PANTHER" id="PTHR48107">
    <property type="entry name" value="NADPH-DEPENDENT ALDEHYDE REDUCTASE-LIKE PROTEIN, CHLOROPLASTIC-RELATED"/>
    <property type="match status" value="1"/>
</dbReference>
<sequence length="294" mass="30403">MSRITTFFITGFINLNLLCLPTMASPEGRIVPAAVALPLQDRVAIVTGASRGIGRGVALHLAALGARVVVNYLSSSAAASRVAAEINSSPAADIAGSYPRAVTCQADVSKPDEVKALFDTAEEAFGSPVHILVNSAGIWDPTYPYIADTSLEIFDRIFSVNAMGSFLCCKEAAKRVKGDGGGRIIMISSSAVAAPSPGIGAYTASKAAVEAMTKTLAKELRGTGISANCVAPGATATDMLYGGMDEEAVKKVIEKCPLGRLGYPTDVAYLVGFLASDDGEWINGQLLLVNGGIV</sequence>
<dbReference type="NCBIfam" id="NF005559">
    <property type="entry name" value="PRK07231.1"/>
    <property type="match status" value="1"/>
</dbReference>
<organism evidence="5 6">
    <name type="scientific">Momordica charantia</name>
    <name type="common">Bitter gourd</name>
    <name type="synonym">Balsam pear</name>
    <dbReference type="NCBI Taxonomy" id="3673"/>
    <lineage>
        <taxon>Eukaryota</taxon>
        <taxon>Viridiplantae</taxon>
        <taxon>Streptophyta</taxon>
        <taxon>Embryophyta</taxon>
        <taxon>Tracheophyta</taxon>
        <taxon>Spermatophyta</taxon>
        <taxon>Magnoliopsida</taxon>
        <taxon>eudicotyledons</taxon>
        <taxon>Gunneridae</taxon>
        <taxon>Pentapetalae</taxon>
        <taxon>rosids</taxon>
        <taxon>fabids</taxon>
        <taxon>Cucurbitales</taxon>
        <taxon>Cucurbitaceae</taxon>
        <taxon>Momordiceae</taxon>
        <taxon>Momordica</taxon>
    </lineage>
</organism>
<dbReference type="InterPro" id="IPR057326">
    <property type="entry name" value="KR_dom"/>
</dbReference>
<dbReference type="PROSITE" id="PS00061">
    <property type="entry name" value="ADH_SHORT"/>
    <property type="match status" value="1"/>
</dbReference>
<dbReference type="PRINTS" id="PR00080">
    <property type="entry name" value="SDRFAMILY"/>
</dbReference>
<reference evidence="6" key="1">
    <citation type="submission" date="2025-08" db="UniProtKB">
        <authorList>
            <consortium name="RefSeq"/>
        </authorList>
    </citation>
    <scope>IDENTIFICATION</scope>
    <source>
        <strain evidence="6">OHB3-1</strain>
    </source>
</reference>
<keyword evidence="2" id="KW-0560">Oxidoreductase</keyword>
<dbReference type="FunFam" id="3.40.50.720:FF:000084">
    <property type="entry name" value="Short-chain dehydrogenase reductase"/>
    <property type="match status" value="1"/>
</dbReference>
<dbReference type="GeneID" id="111022892"/>
<dbReference type="InterPro" id="IPR020904">
    <property type="entry name" value="Sc_DH/Rdtase_CS"/>
</dbReference>
<evidence type="ECO:0000256" key="3">
    <source>
        <dbReference type="SAM" id="SignalP"/>
    </source>
</evidence>
<feature type="domain" description="Ketoreductase" evidence="4">
    <location>
        <begin position="42"/>
        <end position="233"/>
    </location>
</feature>
<keyword evidence="5" id="KW-1185">Reference proteome</keyword>
<dbReference type="PANTHER" id="PTHR48107:SF29">
    <property type="entry name" value="ENOYL-(ACYL CARRIER) REDUCTASE"/>
    <property type="match status" value="1"/>
</dbReference>
<dbReference type="AlphaFoldDB" id="A0A6J1DT22"/>
<dbReference type="Pfam" id="PF13561">
    <property type="entry name" value="adh_short_C2"/>
    <property type="match status" value="1"/>
</dbReference>
<dbReference type="SUPFAM" id="SSF51735">
    <property type="entry name" value="NAD(P)-binding Rossmann-fold domains"/>
    <property type="match status" value="1"/>
</dbReference>
<dbReference type="GO" id="GO:0016614">
    <property type="term" value="F:oxidoreductase activity, acting on CH-OH group of donors"/>
    <property type="evidence" value="ECO:0007669"/>
    <property type="project" value="UniProtKB-ARBA"/>
</dbReference>
<feature type="signal peptide" evidence="3">
    <location>
        <begin position="1"/>
        <end position="24"/>
    </location>
</feature>
<feature type="chain" id="PRO_5026777393" evidence="3">
    <location>
        <begin position="25"/>
        <end position="294"/>
    </location>
</feature>
<dbReference type="InterPro" id="IPR036291">
    <property type="entry name" value="NAD(P)-bd_dom_sf"/>
</dbReference>
<dbReference type="InterPro" id="IPR002347">
    <property type="entry name" value="SDR_fam"/>
</dbReference>
<evidence type="ECO:0000313" key="6">
    <source>
        <dbReference type="RefSeq" id="XP_022155881.1"/>
    </source>
</evidence>
<evidence type="ECO:0000256" key="1">
    <source>
        <dbReference type="ARBA" id="ARBA00006484"/>
    </source>
</evidence>
<dbReference type="RefSeq" id="XP_022155881.1">
    <property type="nucleotide sequence ID" value="XM_022300189.1"/>
</dbReference>
<dbReference type="SMART" id="SM00822">
    <property type="entry name" value="PKS_KR"/>
    <property type="match status" value="1"/>
</dbReference>
<name>A0A6J1DT22_MOMCH</name>
<accession>A0A6J1DT22</accession>
<evidence type="ECO:0000256" key="2">
    <source>
        <dbReference type="ARBA" id="ARBA00023002"/>
    </source>
</evidence>
<protein>
    <submittedName>
        <fullName evidence="6">NADPH-dependent aldehyde reductase-like protein, chloroplastic isoform X1</fullName>
    </submittedName>
</protein>
<dbReference type="Proteomes" id="UP000504603">
    <property type="component" value="Unplaced"/>
</dbReference>
<keyword evidence="3" id="KW-0732">Signal</keyword>
<dbReference type="OrthoDB" id="1669814at2759"/>
<proteinExistence type="inferred from homology"/>
<comment type="similarity">
    <text evidence="1">Belongs to the short-chain dehydrogenases/reductases (SDR) family.</text>
</comment>
<dbReference type="Gene3D" id="3.40.50.720">
    <property type="entry name" value="NAD(P)-binding Rossmann-like Domain"/>
    <property type="match status" value="1"/>
</dbReference>
<evidence type="ECO:0000259" key="4">
    <source>
        <dbReference type="SMART" id="SM00822"/>
    </source>
</evidence>